<comment type="caution">
    <text evidence="1">The sequence shown here is derived from an EMBL/GenBank/DDBJ whole genome shotgun (WGS) entry which is preliminary data.</text>
</comment>
<dbReference type="EMBL" id="LAZR01066599">
    <property type="protein sequence ID" value="KKK53257.1"/>
    <property type="molecule type" value="Genomic_DNA"/>
</dbReference>
<feature type="non-terminal residue" evidence="1">
    <location>
        <position position="35"/>
    </location>
</feature>
<accession>A0A0F8W8W3</accession>
<organism evidence="1">
    <name type="scientific">marine sediment metagenome</name>
    <dbReference type="NCBI Taxonomy" id="412755"/>
    <lineage>
        <taxon>unclassified sequences</taxon>
        <taxon>metagenomes</taxon>
        <taxon>ecological metagenomes</taxon>
    </lineage>
</organism>
<name>A0A0F8W8W3_9ZZZZ</name>
<proteinExistence type="predicted"/>
<gene>
    <name evidence="1" type="ORF">LCGC14_3096590</name>
</gene>
<reference evidence="1" key="1">
    <citation type="journal article" date="2015" name="Nature">
        <title>Complex archaea that bridge the gap between prokaryotes and eukaryotes.</title>
        <authorList>
            <person name="Spang A."/>
            <person name="Saw J.H."/>
            <person name="Jorgensen S.L."/>
            <person name="Zaremba-Niedzwiedzka K."/>
            <person name="Martijn J."/>
            <person name="Lind A.E."/>
            <person name="van Eijk R."/>
            <person name="Schleper C."/>
            <person name="Guy L."/>
            <person name="Ettema T.J."/>
        </authorList>
    </citation>
    <scope>NUCLEOTIDE SEQUENCE</scope>
</reference>
<dbReference type="AlphaFoldDB" id="A0A0F8W8W3"/>
<evidence type="ECO:0000313" key="1">
    <source>
        <dbReference type="EMBL" id="KKK53257.1"/>
    </source>
</evidence>
<protein>
    <submittedName>
        <fullName evidence="1">Uncharacterized protein</fullName>
    </submittedName>
</protein>
<sequence>MTLALCFRPFGMNTVEGEETLYFSSPSTISYVNFP</sequence>